<feature type="region of interest" description="Disordered" evidence="1">
    <location>
        <begin position="256"/>
        <end position="290"/>
    </location>
</feature>
<keyword evidence="4" id="KW-1185">Reference proteome</keyword>
<sequence length="290" mass="32435">TSYSHSENVVGGGSIFETKTCPKSIIQQDIYHKLFPRNTQEFLANVNLTKNITSMDVLEIYNQLFDPLEANLKFLSVEWIPKSVCSNSLGLENRVLGAKPIRDTSGEDDDDEEDESVNLDDSVAAAETEDPTINISINQDVSETPEVDEYPNMHYFGDRLLAMLIPPIAILIALLFAVTIGCCFHRANQRRKAMGTMAPYHDESPTLYRQRIPIQLEFERGGLRGSGIHPSEQESMLDSKFGRQPVHIMPHKLRPQSNLPAAQAAASHHGHLPGGTHRHPNLPYQMLPQQ</sequence>
<evidence type="ECO:0000313" key="4">
    <source>
        <dbReference type="Proteomes" id="UP000194236"/>
    </source>
</evidence>
<reference evidence="3 4" key="1">
    <citation type="submission" date="2017-03" db="EMBL/GenBank/DDBJ databases">
        <title>Genome Survey of Euroglyphus maynei.</title>
        <authorList>
            <person name="Arlian L.G."/>
            <person name="Morgan M.S."/>
            <person name="Rider S.D."/>
        </authorList>
    </citation>
    <scope>NUCLEOTIDE SEQUENCE [LARGE SCALE GENOMIC DNA]</scope>
    <source>
        <strain evidence="3">Arlian Lab</strain>
        <tissue evidence="3">Whole body</tissue>
    </source>
</reference>
<dbReference type="Proteomes" id="UP000194236">
    <property type="component" value="Unassembled WGS sequence"/>
</dbReference>
<gene>
    <name evidence="3" type="ORF">BLA29_006493</name>
</gene>
<evidence type="ECO:0000256" key="2">
    <source>
        <dbReference type="SAM" id="Phobius"/>
    </source>
</evidence>
<name>A0A1Y3B2W3_EURMA</name>
<protein>
    <submittedName>
        <fullName evidence="3">Uncharacterized protein</fullName>
    </submittedName>
</protein>
<comment type="caution">
    <text evidence="3">The sequence shown here is derived from an EMBL/GenBank/DDBJ whole genome shotgun (WGS) entry which is preliminary data.</text>
</comment>
<proteinExistence type="predicted"/>
<evidence type="ECO:0000256" key="1">
    <source>
        <dbReference type="SAM" id="MobiDB-lite"/>
    </source>
</evidence>
<keyword evidence="2" id="KW-0812">Transmembrane</keyword>
<accession>A0A1Y3B2W3</accession>
<dbReference type="EMBL" id="MUJZ01043317">
    <property type="protein sequence ID" value="OTF75162.1"/>
    <property type="molecule type" value="Genomic_DNA"/>
</dbReference>
<feature type="compositionally biased region" description="Basic residues" evidence="1">
    <location>
        <begin position="268"/>
        <end position="280"/>
    </location>
</feature>
<dbReference type="AlphaFoldDB" id="A0A1Y3B2W3"/>
<keyword evidence="2" id="KW-1133">Transmembrane helix</keyword>
<evidence type="ECO:0000313" key="3">
    <source>
        <dbReference type="EMBL" id="OTF75162.1"/>
    </source>
</evidence>
<feature type="transmembrane region" description="Helical" evidence="2">
    <location>
        <begin position="160"/>
        <end position="184"/>
    </location>
</feature>
<organism evidence="3 4">
    <name type="scientific">Euroglyphus maynei</name>
    <name type="common">Mayne's house dust mite</name>
    <dbReference type="NCBI Taxonomy" id="6958"/>
    <lineage>
        <taxon>Eukaryota</taxon>
        <taxon>Metazoa</taxon>
        <taxon>Ecdysozoa</taxon>
        <taxon>Arthropoda</taxon>
        <taxon>Chelicerata</taxon>
        <taxon>Arachnida</taxon>
        <taxon>Acari</taxon>
        <taxon>Acariformes</taxon>
        <taxon>Sarcoptiformes</taxon>
        <taxon>Astigmata</taxon>
        <taxon>Psoroptidia</taxon>
        <taxon>Analgoidea</taxon>
        <taxon>Pyroglyphidae</taxon>
        <taxon>Pyroglyphinae</taxon>
        <taxon>Euroglyphus</taxon>
    </lineage>
</organism>
<feature type="non-terminal residue" evidence="3">
    <location>
        <position position="1"/>
    </location>
</feature>
<keyword evidence="2" id="KW-0472">Membrane</keyword>